<comment type="caution">
    <text evidence="6">The sequence shown here is derived from an EMBL/GenBank/DDBJ whole genome shotgun (WGS) entry which is preliminary data.</text>
</comment>
<dbReference type="PANTHER" id="PTHR34512">
    <property type="entry name" value="CELL SURFACE PROTEIN"/>
    <property type="match status" value="1"/>
</dbReference>
<comment type="subunit">
    <text evidence="4">Part of the Bam complex.</text>
</comment>
<dbReference type="PANTHER" id="PTHR34512:SF30">
    <property type="entry name" value="OUTER MEMBRANE PROTEIN ASSEMBLY FACTOR BAMB"/>
    <property type="match status" value="1"/>
</dbReference>
<comment type="function">
    <text evidence="4">Part of the outer membrane protein assembly complex, which is involved in assembly and insertion of beta-barrel proteins into the outer membrane.</text>
</comment>
<dbReference type="NCBIfam" id="TIGR03300">
    <property type="entry name" value="assembly_YfgL"/>
    <property type="match status" value="1"/>
</dbReference>
<evidence type="ECO:0000256" key="3">
    <source>
        <dbReference type="ARBA" id="ARBA00023237"/>
    </source>
</evidence>
<keyword evidence="7" id="KW-1185">Reference proteome</keyword>
<dbReference type="Pfam" id="PF13360">
    <property type="entry name" value="PQQ_2"/>
    <property type="match status" value="1"/>
</dbReference>
<dbReference type="InterPro" id="IPR018391">
    <property type="entry name" value="PQQ_b-propeller_rpt"/>
</dbReference>
<comment type="subcellular location">
    <subcellularLocation>
        <location evidence="4">Cell outer membrane</location>
    </subcellularLocation>
</comment>
<dbReference type="InterPro" id="IPR011047">
    <property type="entry name" value="Quinoprotein_ADH-like_sf"/>
</dbReference>
<dbReference type="SUPFAM" id="SSF50998">
    <property type="entry name" value="Quinoprotein alcohol dehydrogenase-like"/>
    <property type="match status" value="1"/>
</dbReference>
<reference evidence="7" key="1">
    <citation type="journal article" date="2019" name="Int. J. Syst. Evol. Microbiol.">
        <title>The Global Catalogue of Microorganisms (GCM) 10K type strain sequencing project: providing services to taxonomists for standard genome sequencing and annotation.</title>
        <authorList>
            <consortium name="The Broad Institute Genomics Platform"/>
            <consortium name="The Broad Institute Genome Sequencing Center for Infectious Disease"/>
            <person name="Wu L."/>
            <person name="Ma J."/>
        </authorList>
    </citation>
    <scope>NUCLEOTIDE SEQUENCE [LARGE SCALE GENOMIC DNA]</scope>
    <source>
        <strain evidence="7">JCM 31890</strain>
    </source>
</reference>
<dbReference type="SMART" id="SM00564">
    <property type="entry name" value="PQQ"/>
    <property type="match status" value="5"/>
</dbReference>
<dbReference type="RefSeq" id="WP_345060402.1">
    <property type="nucleotide sequence ID" value="NZ_BAABEX010000002.1"/>
</dbReference>
<keyword evidence="2 4" id="KW-0472">Membrane</keyword>
<evidence type="ECO:0000256" key="2">
    <source>
        <dbReference type="ARBA" id="ARBA00023136"/>
    </source>
</evidence>
<evidence type="ECO:0000256" key="4">
    <source>
        <dbReference type="HAMAP-Rule" id="MF_00923"/>
    </source>
</evidence>
<evidence type="ECO:0000313" key="6">
    <source>
        <dbReference type="EMBL" id="GAA4417993.1"/>
    </source>
</evidence>
<accession>A0ABP8KX81</accession>
<evidence type="ECO:0000259" key="5">
    <source>
        <dbReference type="Pfam" id="PF13360"/>
    </source>
</evidence>
<sequence>MAAALAAALPGCALWGGKSAPKPTPADLGANVPLLGVKQAWSARVNPPGKMPLEIQAQGALMAIPSDDAVTVLDARTGREVWRAPVAEGLSAGAGFDGSRVAVVLRSNVLATYKDGKELWRQRLSGSVYTSPLVAGGRVFVATADKTLAAYDADTGRRLWSQQRSGEPLVLRQAGVLVPSGNTLLAGAGGRLFAVNPDNGNLLWDSPLAVPRGTNDVERLVELVGRTSRHGTTVCARAFQAAVGCVDVSRAATVWAVAASGAQGVDGDADKVYATEANGAVVAFARRDGARVWSTDRLKHRQLTAPLVLGRSVVVGDESGLVHLLSREDGSPLNRLTTDGSGIAAAPVVAGDTLVVLTRSGALFGFRPE</sequence>
<dbReference type="Proteomes" id="UP001501788">
    <property type="component" value="Unassembled WGS sequence"/>
</dbReference>
<dbReference type="InterPro" id="IPR002372">
    <property type="entry name" value="PQQ_rpt_dom"/>
</dbReference>
<protein>
    <recommendedName>
        <fullName evidence="4">Outer membrane protein assembly factor BamB</fullName>
    </recommendedName>
</protein>
<dbReference type="EMBL" id="BAABEX010000002">
    <property type="protein sequence ID" value="GAA4417993.1"/>
    <property type="molecule type" value="Genomic_DNA"/>
</dbReference>
<organism evidence="6 7">
    <name type="scientific">Acidovorax lacteus</name>
    <dbReference type="NCBI Taxonomy" id="1924988"/>
    <lineage>
        <taxon>Bacteria</taxon>
        <taxon>Pseudomonadati</taxon>
        <taxon>Pseudomonadota</taxon>
        <taxon>Betaproteobacteria</taxon>
        <taxon>Burkholderiales</taxon>
        <taxon>Comamonadaceae</taxon>
        <taxon>Acidovorax</taxon>
    </lineage>
</organism>
<keyword evidence="3 4" id="KW-0998">Cell outer membrane</keyword>
<dbReference type="HAMAP" id="MF_00923">
    <property type="entry name" value="OM_assembly_BamB"/>
    <property type="match status" value="1"/>
</dbReference>
<dbReference type="Gene3D" id="2.130.10.10">
    <property type="entry name" value="YVTN repeat-like/Quinoprotein amine dehydrogenase"/>
    <property type="match status" value="1"/>
</dbReference>
<comment type="similarity">
    <text evidence="4">Belongs to the BamB family.</text>
</comment>
<proteinExistence type="inferred from homology"/>
<evidence type="ECO:0000313" key="7">
    <source>
        <dbReference type="Proteomes" id="UP001501788"/>
    </source>
</evidence>
<name>A0ABP8KX81_9BURK</name>
<keyword evidence="1 4" id="KW-0732">Signal</keyword>
<gene>
    <name evidence="4 6" type="primary">bamB</name>
    <name evidence="6" type="ORF">GCM10023090_02380</name>
</gene>
<feature type="domain" description="Pyrrolo-quinoline quinone repeat" evidence="5">
    <location>
        <begin position="67"/>
        <end position="295"/>
    </location>
</feature>
<dbReference type="InterPro" id="IPR017687">
    <property type="entry name" value="BamB"/>
</dbReference>
<evidence type="ECO:0000256" key="1">
    <source>
        <dbReference type="ARBA" id="ARBA00022729"/>
    </source>
</evidence>
<dbReference type="InterPro" id="IPR015943">
    <property type="entry name" value="WD40/YVTN_repeat-like_dom_sf"/>
</dbReference>